<proteinExistence type="inferred from homology"/>
<dbReference type="PANTHER" id="PTHR43297:SF2">
    <property type="entry name" value="DIPEPTIDE TRANSPORT ATP-BINDING PROTEIN DPPD"/>
    <property type="match status" value="1"/>
</dbReference>
<evidence type="ECO:0000256" key="4">
    <source>
        <dbReference type="ARBA" id="ARBA00022475"/>
    </source>
</evidence>
<evidence type="ECO:0000256" key="5">
    <source>
        <dbReference type="ARBA" id="ARBA00022741"/>
    </source>
</evidence>
<evidence type="ECO:0000259" key="8">
    <source>
        <dbReference type="PROSITE" id="PS50893"/>
    </source>
</evidence>
<reference evidence="9 10" key="1">
    <citation type="submission" date="2024-02" db="EMBL/GenBank/DDBJ databases">
        <title>Expansion and revision of Xanthobacter and proposal of Roseixanthobacter gen. nov.</title>
        <authorList>
            <person name="Soltysiak M.P.M."/>
            <person name="Jalihal A."/>
            <person name="Ory A."/>
            <person name="Chrisophersen C."/>
            <person name="Lee A.D."/>
            <person name="Boulton J."/>
            <person name="Springer M."/>
        </authorList>
    </citation>
    <scope>NUCLEOTIDE SEQUENCE [LARGE SCALE GENOMIC DNA]</scope>
    <source>
        <strain evidence="9 10">23A</strain>
    </source>
</reference>
<dbReference type="InterPro" id="IPR003593">
    <property type="entry name" value="AAA+_ATPase"/>
</dbReference>
<keyword evidence="4" id="KW-1003">Cell membrane</keyword>
<evidence type="ECO:0000313" key="10">
    <source>
        <dbReference type="Proteomes" id="UP001604002"/>
    </source>
</evidence>
<evidence type="ECO:0000313" key="9">
    <source>
        <dbReference type="EMBL" id="MFG1374038.1"/>
    </source>
</evidence>
<dbReference type="InterPro" id="IPR013563">
    <property type="entry name" value="Oligopep_ABC_C"/>
</dbReference>
<dbReference type="CDD" id="cd03257">
    <property type="entry name" value="ABC_NikE_OppD_transporters"/>
    <property type="match status" value="1"/>
</dbReference>
<protein>
    <submittedName>
        <fullName evidence="9">ABC transporter ATP-binding protein</fullName>
    </submittedName>
</protein>
<evidence type="ECO:0000256" key="3">
    <source>
        <dbReference type="ARBA" id="ARBA00022448"/>
    </source>
</evidence>
<evidence type="ECO:0000256" key="7">
    <source>
        <dbReference type="ARBA" id="ARBA00023136"/>
    </source>
</evidence>
<dbReference type="InterPro" id="IPR017871">
    <property type="entry name" value="ABC_transporter-like_CS"/>
</dbReference>
<organism evidence="9 10">
    <name type="scientific">Xanthobacter oligotrophicus</name>
    <dbReference type="NCBI Taxonomy" id="2607286"/>
    <lineage>
        <taxon>Bacteria</taxon>
        <taxon>Pseudomonadati</taxon>
        <taxon>Pseudomonadota</taxon>
        <taxon>Alphaproteobacteria</taxon>
        <taxon>Hyphomicrobiales</taxon>
        <taxon>Xanthobacteraceae</taxon>
        <taxon>Xanthobacter</taxon>
    </lineage>
</organism>
<dbReference type="InterPro" id="IPR003439">
    <property type="entry name" value="ABC_transporter-like_ATP-bd"/>
</dbReference>
<dbReference type="SMART" id="SM00382">
    <property type="entry name" value="AAA"/>
    <property type="match status" value="1"/>
</dbReference>
<dbReference type="Proteomes" id="UP001604002">
    <property type="component" value="Unassembled WGS sequence"/>
</dbReference>
<gene>
    <name evidence="9" type="ORF">V5F32_17810</name>
</gene>
<keyword evidence="6 9" id="KW-0067">ATP-binding</keyword>
<dbReference type="GO" id="GO:0005524">
    <property type="term" value="F:ATP binding"/>
    <property type="evidence" value="ECO:0007669"/>
    <property type="project" value="UniProtKB-KW"/>
</dbReference>
<dbReference type="Pfam" id="PF08352">
    <property type="entry name" value="oligo_HPY"/>
    <property type="match status" value="1"/>
</dbReference>
<name>A0ABW6ZZ50_9HYPH</name>
<comment type="similarity">
    <text evidence="2">Belongs to the ABC transporter superfamily.</text>
</comment>
<dbReference type="NCBIfam" id="TIGR01727">
    <property type="entry name" value="oligo_HPY"/>
    <property type="match status" value="1"/>
</dbReference>
<evidence type="ECO:0000256" key="6">
    <source>
        <dbReference type="ARBA" id="ARBA00022840"/>
    </source>
</evidence>
<comment type="subcellular location">
    <subcellularLocation>
        <location evidence="1">Cell inner membrane</location>
        <topology evidence="1">Peripheral membrane protein</topology>
    </subcellularLocation>
</comment>
<feature type="domain" description="ABC transporter" evidence="8">
    <location>
        <begin position="6"/>
        <end position="256"/>
    </location>
</feature>
<sequence length="336" mass="35790">MSDPVLAVENLSIAFASGRTTRRAVHDLSFAVARGETLAIVGESGCGKSITALSLLGLVPPPGRIDGGRVRLEGRDLVALPEAELRKVRGARIAMIFQEPMTALNPVLTIGEQIMEAILEHEKVGRSAARDRAIALLERVHIPDARRRFSDFPHRLSGGMRQRVMIAMALALSPAVLVADEPTTALDVTIQAQILALIDELKREHGTAVVLITHDLGVVAQHSDRVLVMYAGRKVEARDTADLFARPLHPYTRGLIAARPQLGASAARGRLAEIPGTVPSLAAMPDGCAFAPRCAHAEAACRAAIPPLMTVEGGAVACLRAGDLYVAEHRLEPLSA</sequence>
<dbReference type="SUPFAM" id="SSF52540">
    <property type="entry name" value="P-loop containing nucleoside triphosphate hydrolases"/>
    <property type="match status" value="1"/>
</dbReference>
<keyword evidence="7" id="KW-0472">Membrane</keyword>
<keyword evidence="5" id="KW-0547">Nucleotide-binding</keyword>
<dbReference type="Gene3D" id="3.40.50.300">
    <property type="entry name" value="P-loop containing nucleotide triphosphate hydrolases"/>
    <property type="match status" value="1"/>
</dbReference>
<comment type="caution">
    <text evidence="9">The sequence shown here is derived from an EMBL/GenBank/DDBJ whole genome shotgun (WGS) entry which is preliminary data.</text>
</comment>
<dbReference type="PROSITE" id="PS50893">
    <property type="entry name" value="ABC_TRANSPORTER_2"/>
    <property type="match status" value="1"/>
</dbReference>
<dbReference type="EMBL" id="JBAFVH010000010">
    <property type="protein sequence ID" value="MFG1374038.1"/>
    <property type="molecule type" value="Genomic_DNA"/>
</dbReference>
<accession>A0ABW6ZZ50</accession>
<dbReference type="PROSITE" id="PS00211">
    <property type="entry name" value="ABC_TRANSPORTER_1"/>
    <property type="match status" value="1"/>
</dbReference>
<keyword evidence="3" id="KW-0813">Transport</keyword>
<dbReference type="Pfam" id="PF00005">
    <property type="entry name" value="ABC_tran"/>
    <property type="match status" value="1"/>
</dbReference>
<dbReference type="InterPro" id="IPR050388">
    <property type="entry name" value="ABC_Ni/Peptide_Import"/>
</dbReference>
<dbReference type="InterPro" id="IPR027417">
    <property type="entry name" value="P-loop_NTPase"/>
</dbReference>
<evidence type="ECO:0000256" key="2">
    <source>
        <dbReference type="ARBA" id="ARBA00005417"/>
    </source>
</evidence>
<dbReference type="RefSeq" id="WP_393993712.1">
    <property type="nucleotide sequence ID" value="NZ_JBAFVH010000010.1"/>
</dbReference>
<keyword evidence="10" id="KW-1185">Reference proteome</keyword>
<dbReference type="PANTHER" id="PTHR43297">
    <property type="entry name" value="OLIGOPEPTIDE TRANSPORT ATP-BINDING PROTEIN APPD"/>
    <property type="match status" value="1"/>
</dbReference>
<evidence type="ECO:0000256" key="1">
    <source>
        <dbReference type="ARBA" id="ARBA00004417"/>
    </source>
</evidence>